<dbReference type="STRING" id="1409788.NC99_08320"/>
<dbReference type="SUPFAM" id="SSF89447">
    <property type="entry name" value="AbrB/MazE/MraZ-like"/>
    <property type="match status" value="1"/>
</dbReference>
<dbReference type="Proteomes" id="UP000036958">
    <property type="component" value="Unassembled WGS sequence"/>
</dbReference>
<gene>
    <name evidence="2" type="ORF">NC99_08320</name>
</gene>
<reference evidence="3" key="1">
    <citation type="submission" date="2015-07" db="EMBL/GenBank/DDBJ databases">
        <title>Genome sequencing of Sunxiuqinia dokdonensis strain SK.</title>
        <authorList>
            <person name="Ahn S."/>
            <person name="Kim B.-C."/>
        </authorList>
    </citation>
    <scope>NUCLEOTIDE SEQUENCE [LARGE SCALE GENOMIC DNA]</scope>
    <source>
        <strain evidence="3">SK</strain>
    </source>
</reference>
<dbReference type="GO" id="GO:0003677">
    <property type="term" value="F:DNA binding"/>
    <property type="evidence" value="ECO:0007669"/>
    <property type="project" value="InterPro"/>
</dbReference>
<dbReference type="Gene3D" id="2.10.260.10">
    <property type="match status" value="1"/>
</dbReference>
<proteinExistence type="predicted"/>
<sequence>MEVSVIKIGNSKGIRLSKTMIDKYNIKDSVNLILEEDQIIIKPLSKSRKGWEKAFREMAEAGDDRLLIDDVFEDENLEEWK</sequence>
<protein>
    <submittedName>
        <fullName evidence="2">MazF family transcriptional regulator</fullName>
    </submittedName>
</protein>
<organism evidence="2 3">
    <name type="scientific">Sunxiuqinia dokdonensis</name>
    <dbReference type="NCBI Taxonomy" id="1409788"/>
    <lineage>
        <taxon>Bacteria</taxon>
        <taxon>Pseudomonadati</taxon>
        <taxon>Bacteroidota</taxon>
        <taxon>Bacteroidia</taxon>
        <taxon>Marinilabiliales</taxon>
        <taxon>Prolixibacteraceae</taxon>
        <taxon>Sunxiuqinia</taxon>
    </lineage>
</organism>
<dbReference type="InterPro" id="IPR007159">
    <property type="entry name" value="SpoVT-AbrB_dom"/>
</dbReference>
<dbReference type="InterPro" id="IPR037914">
    <property type="entry name" value="SpoVT-AbrB_sf"/>
</dbReference>
<evidence type="ECO:0000313" key="2">
    <source>
        <dbReference type="EMBL" id="KOH46357.1"/>
    </source>
</evidence>
<accession>A0A0L8VDU7</accession>
<evidence type="ECO:0000313" key="3">
    <source>
        <dbReference type="Proteomes" id="UP000036958"/>
    </source>
</evidence>
<name>A0A0L8VDU7_9BACT</name>
<comment type="caution">
    <text evidence="2">The sequence shown here is derived from an EMBL/GenBank/DDBJ whole genome shotgun (WGS) entry which is preliminary data.</text>
</comment>
<dbReference type="RefSeq" id="WP_053180007.1">
    <property type="nucleotide sequence ID" value="NZ_LGIA01000031.1"/>
</dbReference>
<dbReference type="AlphaFoldDB" id="A0A0L8VDU7"/>
<feature type="domain" description="SpoVT-AbrB" evidence="1">
    <location>
        <begin position="6"/>
        <end position="49"/>
    </location>
</feature>
<dbReference type="SMART" id="SM00966">
    <property type="entry name" value="SpoVT_AbrB"/>
    <property type="match status" value="1"/>
</dbReference>
<dbReference type="OrthoDB" id="9795766at2"/>
<dbReference type="PATRIC" id="fig|1409788.3.peg.848"/>
<evidence type="ECO:0000259" key="1">
    <source>
        <dbReference type="SMART" id="SM00966"/>
    </source>
</evidence>
<dbReference type="EMBL" id="LGIA01000031">
    <property type="protein sequence ID" value="KOH46357.1"/>
    <property type="molecule type" value="Genomic_DNA"/>
</dbReference>
<keyword evidence="3" id="KW-1185">Reference proteome</keyword>